<name>A0AAN8MMZ9_9PEZI</name>
<evidence type="ECO:0000313" key="2">
    <source>
        <dbReference type="Proteomes" id="UP001313282"/>
    </source>
</evidence>
<dbReference type="Proteomes" id="UP001313282">
    <property type="component" value="Unassembled WGS sequence"/>
</dbReference>
<keyword evidence="2" id="KW-1185">Reference proteome</keyword>
<reference evidence="1 2" key="1">
    <citation type="submission" date="2019-10" db="EMBL/GenBank/DDBJ databases">
        <authorList>
            <person name="Palmer J.M."/>
        </authorList>
    </citation>
    <scope>NUCLEOTIDE SEQUENCE [LARGE SCALE GENOMIC DNA]</scope>
    <source>
        <strain evidence="1 2">TWF718</strain>
    </source>
</reference>
<evidence type="ECO:0000313" key="1">
    <source>
        <dbReference type="EMBL" id="KAK6331657.1"/>
    </source>
</evidence>
<accession>A0AAN8MMZ9</accession>
<dbReference type="EMBL" id="JAVHNR010000010">
    <property type="protein sequence ID" value="KAK6331657.1"/>
    <property type="molecule type" value="Genomic_DNA"/>
</dbReference>
<dbReference type="AlphaFoldDB" id="A0AAN8MMZ9"/>
<proteinExistence type="predicted"/>
<comment type="caution">
    <text evidence="1">The sequence shown here is derived from an EMBL/GenBank/DDBJ whole genome shotgun (WGS) entry which is preliminary data.</text>
</comment>
<sequence length="192" mass="21312">MADSPYLHYPDAFWQTEWKVNGVWNGILSTYFPNGVGVDNWIVSPEVYSTWFNTNGVRADLCVLALGADDAELVLSDPILTYEGKGGNTQRNWQQIGQQIEAWCIDGVANYQPFCCWAVGTRGNAVTFYAFDGVNRQLHPLGVNAMGQIVKDNNVQPQVITTQAGWAFVDQILRAANNHPELTPAEIANDNF</sequence>
<protein>
    <submittedName>
        <fullName evidence="1">Uncharacterized protein</fullName>
    </submittedName>
</protein>
<organism evidence="1 2">
    <name type="scientific">Orbilia javanica</name>
    <dbReference type="NCBI Taxonomy" id="47235"/>
    <lineage>
        <taxon>Eukaryota</taxon>
        <taxon>Fungi</taxon>
        <taxon>Dikarya</taxon>
        <taxon>Ascomycota</taxon>
        <taxon>Pezizomycotina</taxon>
        <taxon>Orbiliomycetes</taxon>
        <taxon>Orbiliales</taxon>
        <taxon>Orbiliaceae</taxon>
        <taxon>Orbilia</taxon>
    </lineage>
</organism>
<gene>
    <name evidence="1" type="ORF">TWF718_002205</name>
</gene>